<dbReference type="AlphaFoldDB" id="A0A5B7G5E9"/>
<name>A0A5B7G5E9_PORTR</name>
<gene>
    <name evidence="2" type="ORF">E2C01_046686</name>
</gene>
<comment type="caution">
    <text evidence="2">The sequence shown here is derived from an EMBL/GenBank/DDBJ whole genome shotgun (WGS) entry which is preliminary data.</text>
</comment>
<sequence length="145" mass="16218">MTVLNPPRPFPARPRPSHQPPEASHNTRQPLKSPHMIYPRRRPFIAVPGRTGRGSEDLRQIITQNTEVRTKGHWSPDYISTAGRLPLATGLCPPGCAGGALTTSLSCCDYLWWSVTFRHMYKGVLRGPKRQSEAGIPTNYRTMSL</sequence>
<reference evidence="2 3" key="1">
    <citation type="submission" date="2019-05" db="EMBL/GenBank/DDBJ databases">
        <title>Another draft genome of Portunus trituberculatus and its Hox gene families provides insights of decapod evolution.</title>
        <authorList>
            <person name="Jeong J.-H."/>
            <person name="Song I."/>
            <person name="Kim S."/>
            <person name="Choi T."/>
            <person name="Kim D."/>
            <person name="Ryu S."/>
            <person name="Kim W."/>
        </authorList>
    </citation>
    <scope>NUCLEOTIDE SEQUENCE [LARGE SCALE GENOMIC DNA]</scope>
    <source>
        <tissue evidence="2">Muscle</tissue>
    </source>
</reference>
<feature type="compositionally biased region" description="Pro residues" evidence="1">
    <location>
        <begin position="1"/>
        <end position="19"/>
    </location>
</feature>
<accession>A0A5B7G5E9</accession>
<dbReference type="EMBL" id="VSRR010011165">
    <property type="protein sequence ID" value="MPC52807.1"/>
    <property type="molecule type" value="Genomic_DNA"/>
</dbReference>
<evidence type="ECO:0000256" key="1">
    <source>
        <dbReference type="SAM" id="MobiDB-lite"/>
    </source>
</evidence>
<evidence type="ECO:0000313" key="2">
    <source>
        <dbReference type="EMBL" id="MPC52807.1"/>
    </source>
</evidence>
<evidence type="ECO:0000313" key="3">
    <source>
        <dbReference type="Proteomes" id="UP000324222"/>
    </source>
</evidence>
<feature type="region of interest" description="Disordered" evidence="1">
    <location>
        <begin position="1"/>
        <end position="37"/>
    </location>
</feature>
<dbReference type="Proteomes" id="UP000324222">
    <property type="component" value="Unassembled WGS sequence"/>
</dbReference>
<keyword evidence="3" id="KW-1185">Reference proteome</keyword>
<organism evidence="2 3">
    <name type="scientific">Portunus trituberculatus</name>
    <name type="common">Swimming crab</name>
    <name type="synonym">Neptunus trituberculatus</name>
    <dbReference type="NCBI Taxonomy" id="210409"/>
    <lineage>
        <taxon>Eukaryota</taxon>
        <taxon>Metazoa</taxon>
        <taxon>Ecdysozoa</taxon>
        <taxon>Arthropoda</taxon>
        <taxon>Crustacea</taxon>
        <taxon>Multicrustacea</taxon>
        <taxon>Malacostraca</taxon>
        <taxon>Eumalacostraca</taxon>
        <taxon>Eucarida</taxon>
        <taxon>Decapoda</taxon>
        <taxon>Pleocyemata</taxon>
        <taxon>Brachyura</taxon>
        <taxon>Eubrachyura</taxon>
        <taxon>Portunoidea</taxon>
        <taxon>Portunidae</taxon>
        <taxon>Portuninae</taxon>
        <taxon>Portunus</taxon>
    </lineage>
</organism>
<protein>
    <submittedName>
        <fullName evidence="2">Uncharacterized protein</fullName>
    </submittedName>
</protein>
<proteinExistence type="predicted"/>